<sequence>MSQKIMQNDGNELIPISDGNKGICKKKNNTIRKRDTEKRKRYSATGEYIWLRTCSRKNKNVFKCTDLTEGDVLYFRRKLFEKPHKIQQDNFLLLHVNLNIVKRKTRTADKKPHQSSNSYMTGHMAEENRGGDRKSHTSIEKRNSVGRFIGNFKGIESHYGRNKSVRMYVPAEMKSIPHLWCVYNRSTEEHKVKFTMFYRIFVNEFNTGFRSARVDTCAFCERTKYAIKNSADERSKQENIANLRVHKLRAKAFYDILRQMMILVF</sequence>
<evidence type="ECO:0000256" key="1">
    <source>
        <dbReference type="SAM" id="MobiDB-lite"/>
    </source>
</evidence>
<reference evidence="2" key="1">
    <citation type="submission" date="2023-08" db="EMBL/GenBank/DDBJ databases">
        <authorList>
            <person name="Alioto T."/>
            <person name="Alioto T."/>
            <person name="Gomez Garrido J."/>
        </authorList>
    </citation>
    <scope>NUCLEOTIDE SEQUENCE</scope>
</reference>
<evidence type="ECO:0000313" key="3">
    <source>
        <dbReference type="Proteomes" id="UP001162480"/>
    </source>
</evidence>
<organism evidence="2 3">
    <name type="scientific">Octopus vulgaris</name>
    <name type="common">Common octopus</name>
    <dbReference type="NCBI Taxonomy" id="6645"/>
    <lineage>
        <taxon>Eukaryota</taxon>
        <taxon>Metazoa</taxon>
        <taxon>Spiralia</taxon>
        <taxon>Lophotrochozoa</taxon>
        <taxon>Mollusca</taxon>
        <taxon>Cephalopoda</taxon>
        <taxon>Coleoidea</taxon>
        <taxon>Octopodiformes</taxon>
        <taxon>Octopoda</taxon>
        <taxon>Incirrata</taxon>
        <taxon>Octopodidae</taxon>
        <taxon>Octopus</taxon>
    </lineage>
</organism>
<gene>
    <name evidence="2" type="ORF">OCTVUL_1B019543</name>
</gene>
<protein>
    <submittedName>
        <fullName evidence="2">Uncharacterized protein</fullName>
    </submittedName>
</protein>
<dbReference type="Proteomes" id="UP001162480">
    <property type="component" value="Chromosome 2"/>
</dbReference>
<dbReference type="PANTHER" id="PTHR10773:SF19">
    <property type="match status" value="1"/>
</dbReference>
<name>A0AA36EYH4_OCTVU</name>
<evidence type="ECO:0000313" key="2">
    <source>
        <dbReference type="EMBL" id="CAI9717949.1"/>
    </source>
</evidence>
<dbReference type="AlphaFoldDB" id="A0AA36EYH4"/>
<feature type="compositionally biased region" description="Basic and acidic residues" evidence="1">
    <location>
        <begin position="124"/>
        <end position="139"/>
    </location>
</feature>
<feature type="region of interest" description="Disordered" evidence="1">
    <location>
        <begin position="105"/>
        <end position="139"/>
    </location>
</feature>
<dbReference type="PANTHER" id="PTHR10773">
    <property type="entry name" value="DNA-DIRECTED RNA POLYMERASES I, II, AND III SUBUNIT RPABC2"/>
    <property type="match status" value="1"/>
</dbReference>
<keyword evidence="3" id="KW-1185">Reference proteome</keyword>
<dbReference type="EMBL" id="OX597815">
    <property type="protein sequence ID" value="CAI9717949.1"/>
    <property type="molecule type" value="Genomic_DNA"/>
</dbReference>
<proteinExistence type="predicted"/>
<accession>A0AA36EYH4</accession>